<dbReference type="InterPro" id="IPR013083">
    <property type="entry name" value="Znf_RING/FYVE/PHD"/>
</dbReference>
<evidence type="ECO:0000256" key="1">
    <source>
        <dbReference type="ARBA" id="ARBA00022723"/>
    </source>
</evidence>
<dbReference type="PROSITE" id="PS00518">
    <property type="entry name" value="ZF_RING_1"/>
    <property type="match status" value="1"/>
</dbReference>
<dbReference type="PANTHER" id="PTHR15315:SF102">
    <property type="entry name" value="RING-TYPE DOMAIN-CONTAINING PROTEIN"/>
    <property type="match status" value="1"/>
</dbReference>
<dbReference type="InterPro" id="IPR001841">
    <property type="entry name" value="Znf_RING"/>
</dbReference>
<dbReference type="Pfam" id="PF13920">
    <property type="entry name" value="zf-C3HC4_3"/>
    <property type="match status" value="1"/>
</dbReference>
<evidence type="ECO:0000256" key="2">
    <source>
        <dbReference type="ARBA" id="ARBA00022771"/>
    </source>
</evidence>
<reference evidence="6" key="1">
    <citation type="submission" date="2024-02" db="EMBL/GenBank/DDBJ databases">
        <authorList>
            <consortium name="ELIXIR-Norway"/>
            <consortium name="Elixir Norway"/>
        </authorList>
    </citation>
    <scope>NUCLEOTIDE SEQUENCE</scope>
</reference>
<dbReference type="PANTHER" id="PTHR15315">
    <property type="entry name" value="RING FINGER PROTEIN 41, 151"/>
    <property type="match status" value="1"/>
</dbReference>
<protein>
    <recommendedName>
        <fullName evidence="5">RING-type domain-containing protein</fullName>
    </recommendedName>
</protein>
<keyword evidence="7" id="KW-1185">Reference proteome</keyword>
<feature type="domain" description="RING-type" evidence="5">
    <location>
        <begin position="153"/>
        <end position="191"/>
    </location>
</feature>
<dbReference type="Proteomes" id="UP001497512">
    <property type="component" value="Chromosome 11"/>
</dbReference>
<proteinExistence type="predicted"/>
<dbReference type="PROSITE" id="PS50089">
    <property type="entry name" value="ZF_RING_2"/>
    <property type="match status" value="1"/>
</dbReference>
<sequence length="249" mass="28694">MILLSMGQGKSYKESLKSLEADIQHANTLASEFPREYDGACLQMRVAYSPAAHFLLFLVRWTDCSLAGALGFLRILIYKVYMDGTTTMSTHERKASLREFYACIYPSLLQLQGGISELEDAKQKAVCEEHYKKKVDQEQGHMTEVDLEREQECGICMEPNSKIALPGCNHVMCLKCYREWHARSQSCPFCRDSLKRVNSRDLWIFTDSSDVQDMVSLARDNLQRLFMYIDKLPLLVYENIFTIYDAHVK</sequence>
<evidence type="ECO:0000313" key="6">
    <source>
        <dbReference type="EMBL" id="CAK9196209.1"/>
    </source>
</evidence>
<dbReference type="EMBL" id="OZ019903">
    <property type="protein sequence ID" value="CAK9196209.1"/>
    <property type="molecule type" value="Genomic_DNA"/>
</dbReference>
<keyword evidence="1" id="KW-0479">Metal-binding</keyword>
<name>A0ABP0THG6_9BRYO</name>
<evidence type="ECO:0000256" key="4">
    <source>
        <dbReference type="PROSITE-ProRule" id="PRU00175"/>
    </source>
</evidence>
<accession>A0ABP0THG6</accession>
<evidence type="ECO:0000256" key="3">
    <source>
        <dbReference type="ARBA" id="ARBA00022833"/>
    </source>
</evidence>
<keyword evidence="2 4" id="KW-0863">Zinc-finger</keyword>
<dbReference type="InterPro" id="IPR017907">
    <property type="entry name" value="Znf_RING_CS"/>
</dbReference>
<dbReference type="SMART" id="SM00184">
    <property type="entry name" value="RING"/>
    <property type="match status" value="1"/>
</dbReference>
<evidence type="ECO:0000259" key="5">
    <source>
        <dbReference type="PROSITE" id="PS50089"/>
    </source>
</evidence>
<gene>
    <name evidence="6" type="ORF">CSSPTR1EN2_LOCUS3359</name>
</gene>
<dbReference type="Gene3D" id="3.30.40.10">
    <property type="entry name" value="Zinc/RING finger domain, C3HC4 (zinc finger)"/>
    <property type="match status" value="1"/>
</dbReference>
<organism evidence="6 7">
    <name type="scientific">Sphagnum troendelagicum</name>
    <dbReference type="NCBI Taxonomy" id="128251"/>
    <lineage>
        <taxon>Eukaryota</taxon>
        <taxon>Viridiplantae</taxon>
        <taxon>Streptophyta</taxon>
        <taxon>Embryophyta</taxon>
        <taxon>Bryophyta</taxon>
        <taxon>Sphagnophytina</taxon>
        <taxon>Sphagnopsida</taxon>
        <taxon>Sphagnales</taxon>
        <taxon>Sphagnaceae</taxon>
        <taxon>Sphagnum</taxon>
    </lineage>
</organism>
<evidence type="ECO:0000313" key="7">
    <source>
        <dbReference type="Proteomes" id="UP001497512"/>
    </source>
</evidence>
<keyword evidence="3" id="KW-0862">Zinc</keyword>
<dbReference type="SUPFAM" id="SSF57850">
    <property type="entry name" value="RING/U-box"/>
    <property type="match status" value="1"/>
</dbReference>